<name>A0A438DSD8_VITVI</name>
<sequence length="90" mass="10219">MGESERESERECDGEKGENSSASRRRRKESSFTMESKAFEIIVDERKGKPQVLIVEKKGGVSSWVRLGPESLGFFIEGLNHCIKDEKEAR</sequence>
<feature type="region of interest" description="Disordered" evidence="1">
    <location>
        <begin position="1"/>
        <end position="32"/>
    </location>
</feature>
<reference evidence="2 3" key="1">
    <citation type="journal article" date="2018" name="PLoS Genet.">
        <title>Population sequencing reveals clonal diversity and ancestral inbreeding in the grapevine cultivar Chardonnay.</title>
        <authorList>
            <person name="Roach M.J."/>
            <person name="Johnson D.L."/>
            <person name="Bohlmann J."/>
            <person name="van Vuuren H.J."/>
            <person name="Jones S.J."/>
            <person name="Pretorius I.S."/>
            <person name="Schmidt S.A."/>
            <person name="Borneman A.R."/>
        </authorList>
    </citation>
    <scope>NUCLEOTIDE SEQUENCE [LARGE SCALE GENOMIC DNA]</scope>
    <source>
        <strain evidence="3">cv. Chardonnay</strain>
        <tissue evidence="2">Leaf</tissue>
    </source>
</reference>
<dbReference type="EMBL" id="QGNW01001507">
    <property type="protein sequence ID" value="RVW38399.1"/>
    <property type="molecule type" value="Genomic_DNA"/>
</dbReference>
<protein>
    <submittedName>
        <fullName evidence="2">Uncharacterized protein</fullName>
    </submittedName>
</protein>
<proteinExistence type="predicted"/>
<evidence type="ECO:0000313" key="2">
    <source>
        <dbReference type="EMBL" id="RVW38399.1"/>
    </source>
</evidence>
<evidence type="ECO:0000256" key="1">
    <source>
        <dbReference type="SAM" id="MobiDB-lite"/>
    </source>
</evidence>
<gene>
    <name evidence="2" type="ORF">CK203_090293</name>
</gene>
<comment type="caution">
    <text evidence="2">The sequence shown here is derived from an EMBL/GenBank/DDBJ whole genome shotgun (WGS) entry which is preliminary data.</text>
</comment>
<accession>A0A438DSD8</accession>
<dbReference type="AlphaFoldDB" id="A0A438DSD8"/>
<organism evidence="2 3">
    <name type="scientific">Vitis vinifera</name>
    <name type="common">Grape</name>
    <dbReference type="NCBI Taxonomy" id="29760"/>
    <lineage>
        <taxon>Eukaryota</taxon>
        <taxon>Viridiplantae</taxon>
        <taxon>Streptophyta</taxon>
        <taxon>Embryophyta</taxon>
        <taxon>Tracheophyta</taxon>
        <taxon>Spermatophyta</taxon>
        <taxon>Magnoliopsida</taxon>
        <taxon>eudicotyledons</taxon>
        <taxon>Gunneridae</taxon>
        <taxon>Pentapetalae</taxon>
        <taxon>rosids</taxon>
        <taxon>Vitales</taxon>
        <taxon>Vitaceae</taxon>
        <taxon>Viteae</taxon>
        <taxon>Vitis</taxon>
    </lineage>
</organism>
<evidence type="ECO:0000313" key="3">
    <source>
        <dbReference type="Proteomes" id="UP000288805"/>
    </source>
</evidence>
<feature type="compositionally biased region" description="Basic and acidic residues" evidence="1">
    <location>
        <begin position="1"/>
        <end position="18"/>
    </location>
</feature>
<dbReference type="Proteomes" id="UP000288805">
    <property type="component" value="Unassembled WGS sequence"/>
</dbReference>